<evidence type="ECO:0000313" key="1">
    <source>
        <dbReference type="EMBL" id="TVU40818.1"/>
    </source>
</evidence>
<feature type="non-terminal residue" evidence="1">
    <location>
        <position position="1"/>
    </location>
</feature>
<dbReference type="Proteomes" id="UP000324897">
    <property type="component" value="Chromosome 4"/>
</dbReference>
<dbReference type="EMBL" id="RWGY01000007">
    <property type="protein sequence ID" value="TVU40818.1"/>
    <property type="molecule type" value="Genomic_DNA"/>
</dbReference>
<reference evidence="1 2" key="1">
    <citation type="journal article" date="2019" name="Sci. Rep.">
        <title>A high-quality genome of Eragrostis curvula grass provides insights into Poaceae evolution and supports new strategies to enhance forage quality.</title>
        <authorList>
            <person name="Carballo J."/>
            <person name="Santos B.A.C.M."/>
            <person name="Zappacosta D."/>
            <person name="Garbus I."/>
            <person name="Selva J.P."/>
            <person name="Gallo C.A."/>
            <person name="Diaz A."/>
            <person name="Albertini E."/>
            <person name="Caccamo M."/>
            <person name="Echenique V."/>
        </authorList>
    </citation>
    <scope>NUCLEOTIDE SEQUENCE [LARGE SCALE GENOMIC DNA]</scope>
    <source>
        <strain evidence="2">cv. Victoria</strain>
        <tissue evidence="1">Leaf</tissue>
    </source>
</reference>
<protein>
    <submittedName>
        <fullName evidence="1">Uncharacterized protein</fullName>
    </submittedName>
</protein>
<gene>
    <name evidence="1" type="ORF">EJB05_14297</name>
</gene>
<dbReference type="AlphaFoldDB" id="A0A5J9VY52"/>
<proteinExistence type="predicted"/>
<comment type="caution">
    <text evidence="1">The sequence shown here is derived from an EMBL/GenBank/DDBJ whole genome shotgun (WGS) entry which is preliminary data.</text>
</comment>
<accession>A0A5J9VY52</accession>
<keyword evidence="2" id="KW-1185">Reference proteome</keyword>
<organism evidence="1 2">
    <name type="scientific">Eragrostis curvula</name>
    <name type="common">weeping love grass</name>
    <dbReference type="NCBI Taxonomy" id="38414"/>
    <lineage>
        <taxon>Eukaryota</taxon>
        <taxon>Viridiplantae</taxon>
        <taxon>Streptophyta</taxon>
        <taxon>Embryophyta</taxon>
        <taxon>Tracheophyta</taxon>
        <taxon>Spermatophyta</taxon>
        <taxon>Magnoliopsida</taxon>
        <taxon>Liliopsida</taxon>
        <taxon>Poales</taxon>
        <taxon>Poaceae</taxon>
        <taxon>PACMAD clade</taxon>
        <taxon>Chloridoideae</taxon>
        <taxon>Eragrostideae</taxon>
        <taxon>Eragrostidinae</taxon>
        <taxon>Eragrostis</taxon>
    </lineage>
</organism>
<dbReference type="Gramene" id="TVU40818">
    <property type="protein sequence ID" value="TVU40818"/>
    <property type="gene ID" value="EJB05_14297"/>
</dbReference>
<sequence length="69" mass="7546">MTWLNARWLLDERAKEEETQAVDGGGVRLLWVKNRSSIGVAAGLPPSLACITRSRMPPVEWPPTSSAKG</sequence>
<evidence type="ECO:0000313" key="2">
    <source>
        <dbReference type="Proteomes" id="UP000324897"/>
    </source>
</evidence>
<name>A0A5J9VY52_9POAL</name>